<sequence length="77" mass="9070">DSLKDELGEDVFNEVIEEAKKIVREQYVPRGDYKGTKYTMCKEEDGKKIIMFDVERDVETFFDVIVNPDNAVWARTY</sequence>
<proteinExistence type="predicted"/>
<gene>
    <name evidence="1" type="ORF">SAMN02745111_02401</name>
</gene>
<feature type="non-terminal residue" evidence="1">
    <location>
        <position position="1"/>
    </location>
</feature>
<name>A0A1T4W6G3_9FIRM</name>
<evidence type="ECO:0000313" key="1">
    <source>
        <dbReference type="EMBL" id="SKA72719.1"/>
    </source>
</evidence>
<dbReference type="RefSeq" id="WP_159444386.1">
    <property type="nucleotide sequence ID" value="NZ_FUXZ01000023.1"/>
</dbReference>
<dbReference type="EMBL" id="FUXZ01000023">
    <property type="protein sequence ID" value="SKA72719.1"/>
    <property type="molecule type" value="Genomic_DNA"/>
</dbReference>
<accession>A0A1T4W6G3</accession>
<dbReference type="Proteomes" id="UP000190814">
    <property type="component" value="Unassembled WGS sequence"/>
</dbReference>
<dbReference type="AlphaFoldDB" id="A0A1T4W6G3"/>
<evidence type="ECO:0000313" key="2">
    <source>
        <dbReference type="Proteomes" id="UP000190814"/>
    </source>
</evidence>
<dbReference type="STRING" id="39495.SAMN02745111_02401"/>
<reference evidence="1 2" key="1">
    <citation type="submission" date="2017-02" db="EMBL/GenBank/DDBJ databases">
        <authorList>
            <person name="Peterson S.W."/>
        </authorList>
    </citation>
    <scope>NUCLEOTIDE SEQUENCE [LARGE SCALE GENOMIC DNA]</scope>
    <source>
        <strain evidence="1 2">ATCC 35992</strain>
    </source>
</reference>
<organism evidence="1 2">
    <name type="scientific">Eubacterium uniforme</name>
    <dbReference type="NCBI Taxonomy" id="39495"/>
    <lineage>
        <taxon>Bacteria</taxon>
        <taxon>Bacillati</taxon>
        <taxon>Bacillota</taxon>
        <taxon>Clostridia</taxon>
        <taxon>Eubacteriales</taxon>
        <taxon>Eubacteriaceae</taxon>
        <taxon>Eubacterium</taxon>
    </lineage>
</organism>
<keyword evidence="2" id="KW-1185">Reference proteome</keyword>
<protein>
    <submittedName>
        <fullName evidence="1">Uncharacterized protein</fullName>
    </submittedName>
</protein>